<keyword evidence="7" id="KW-0969">Cilium</keyword>
<dbReference type="Pfam" id="PF02107">
    <property type="entry name" value="FlgH"/>
    <property type="match status" value="1"/>
</dbReference>
<dbReference type="GO" id="GO:0071973">
    <property type="term" value="P:bacterial-type flagellum-dependent cell motility"/>
    <property type="evidence" value="ECO:0007669"/>
    <property type="project" value="InterPro"/>
</dbReference>
<evidence type="ECO:0000256" key="3">
    <source>
        <dbReference type="ARBA" id="ARBA00022729"/>
    </source>
</evidence>
<name>A0A3B0S3V1_9ZZZZ</name>
<evidence type="ECO:0000256" key="2">
    <source>
        <dbReference type="ARBA" id="ARBA00004442"/>
    </source>
</evidence>
<reference evidence="7" key="1">
    <citation type="submission" date="2018-06" db="EMBL/GenBank/DDBJ databases">
        <authorList>
            <person name="Zhirakovskaya E."/>
        </authorList>
    </citation>
    <scope>NUCLEOTIDE SEQUENCE</scope>
</reference>
<dbReference type="PANTHER" id="PTHR34933:SF1">
    <property type="entry name" value="FLAGELLAR L-RING PROTEIN"/>
    <property type="match status" value="1"/>
</dbReference>
<evidence type="ECO:0000256" key="1">
    <source>
        <dbReference type="ARBA" id="ARBA00004365"/>
    </source>
</evidence>
<organism evidence="7">
    <name type="scientific">hydrothermal vent metagenome</name>
    <dbReference type="NCBI Taxonomy" id="652676"/>
    <lineage>
        <taxon>unclassified sequences</taxon>
        <taxon>metagenomes</taxon>
        <taxon>ecological metagenomes</taxon>
    </lineage>
</organism>
<dbReference type="GO" id="GO:0009427">
    <property type="term" value="C:bacterial-type flagellum basal body, distal rod, L ring"/>
    <property type="evidence" value="ECO:0007669"/>
    <property type="project" value="InterPro"/>
</dbReference>
<keyword evidence="6" id="KW-0998">Cell outer membrane</keyword>
<dbReference type="GO" id="GO:0003774">
    <property type="term" value="F:cytoskeletal motor activity"/>
    <property type="evidence" value="ECO:0007669"/>
    <property type="project" value="InterPro"/>
</dbReference>
<keyword evidence="7" id="KW-0966">Cell projection</keyword>
<keyword evidence="7" id="KW-0282">Flagellum</keyword>
<dbReference type="EMBL" id="UOEJ01000136">
    <property type="protein sequence ID" value="VAW00681.1"/>
    <property type="molecule type" value="Genomic_DNA"/>
</dbReference>
<comment type="subcellular location">
    <subcellularLocation>
        <location evidence="1">Bacterial flagellum</location>
    </subcellularLocation>
    <subcellularLocation>
        <location evidence="2">Cell outer membrane</location>
    </subcellularLocation>
</comment>
<sequence>MTYSPDMPRTEKTGIIRTIFLTFIFFLILPGCSAIDRIGNIGKAPDLAPIESTRVVPQQNPAGNNIIQLQPRQTAIVTHHGNSLWRVGSKDFFRDQRANKIGDILTINIIIEDKATIDNQTTRTRTNADTANATKFLGLESQLNRILPDAVDPGSLINMGSTTSNVGTGKVDRSESINLTVAAVVTQVLPNGNMVIQGRQEVRVNFEVRELTVMGVIRPEDISSTNTIQHTQIAEARISYGGRGQLTDVQQARYGSQLFDILFPF</sequence>
<accession>A0A3B0S3V1</accession>
<dbReference type="InterPro" id="IPR000527">
    <property type="entry name" value="Flag_Lring"/>
</dbReference>
<keyword evidence="3" id="KW-0732">Signal</keyword>
<evidence type="ECO:0000313" key="7">
    <source>
        <dbReference type="EMBL" id="VAW00681.1"/>
    </source>
</evidence>
<evidence type="ECO:0000256" key="6">
    <source>
        <dbReference type="ARBA" id="ARBA00023237"/>
    </source>
</evidence>
<dbReference type="HAMAP" id="MF_00415">
    <property type="entry name" value="FlgH"/>
    <property type="match status" value="1"/>
</dbReference>
<protein>
    <submittedName>
        <fullName evidence="7">Flagellar L-ring protein FlgH</fullName>
    </submittedName>
</protein>
<dbReference type="GO" id="GO:0009279">
    <property type="term" value="C:cell outer membrane"/>
    <property type="evidence" value="ECO:0007669"/>
    <property type="project" value="UniProtKB-SubCell"/>
</dbReference>
<evidence type="ECO:0000256" key="4">
    <source>
        <dbReference type="ARBA" id="ARBA00023136"/>
    </source>
</evidence>
<keyword evidence="5" id="KW-0975">Bacterial flagellum</keyword>
<dbReference type="PANTHER" id="PTHR34933">
    <property type="entry name" value="FLAGELLAR L-RING PROTEIN"/>
    <property type="match status" value="1"/>
</dbReference>
<proteinExistence type="inferred from homology"/>
<keyword evidence="4" id="KW-0472">Membrane</keyword>
<gene>
    <name evidence="7" type="ORF">MNBD_ALPHA01-1873</name>
</gene>
<dbReference type="AlphaFoldDB" id="A0A3B0S3V1"/>
<dbReference type="PRINTS" id="PR01008">
    <property type="entry name" value="FLGLRINGFLGH"/>
</dbReference>
<dbReference type="NCBIfam" id="NF001305">
    <property type="entry name" value="PRK00249.1-5"/>
    <property type="match status" value="1"/>
</dbReference>
<evidence type="ECO:0000256" key="5">
    <source>
        <dbReference type="ARBA" id="ARBA00023143"/>
    </source>
</evidence>